<dbReference type="AlphaFoldDB" id="A0A9P4YSA8"/>
<proteinExistence type="predicted"/>
<sequence>MAHIYEYKPPHKLTALHIRRGLHPMNVHQDVVNRITIPPTEDRDASFQYSAEKLTTSAITQIYHYMIEGGLDYGLLTTGETIVFLKIDWEDPETLFYHVAEPKAEALAHPEHSDLCTAVAQYLAFTLIALNSLEGQHGQEERQNAMGILDT</sequence>
<dbReference type="EMBL" id="JAANYQ010000015">
    <property type="protein sequence ID" value="KAF4120731.1"/>
    <property type="molecule type" value="Genomic_DNA"/>
</dbReference>
<dbReference type="OrthoDB" id="411394at2759"/>
<gene>
    <name evidence="1" type="ORF">GMORB2_2735</name>
</gene>
<dbReference type="GeneID" id="55968965"/>
<evidence type="ECO:0000313" key="2">
    <source>
        <dbReference type="Proteomes" id="UP000749293"/>
    </source>
</evidence>
<name>A0A9P4YSA8_9HYPO</name>
<dbReference type="Proteomes" id="UP000749293">
    <property type="component" value="Unassembled WGS sequence"/>
</dbReference>
<dbReference type="RefSeq" id="XP_035319383.1">
    <property type="nucleotide sequence ID" value="XM_035464713.1"/>
</dbReference>
<comment type="caution">
    <text evidence="1">The sequence shown here is derived from an EMBL/GenBank/DDBJ whole genome shotgun (WGS) entry which is preliminary data.</text>
</comment>
<accession>A0A9P4YSA8</accession>
<evidence type="ECO:0000313" key="1">
    <source>
        <dbReference type="EMBL" id="KAF4120731.1"/>
    </source>
</evidence>
<protein>
    <submittedName>
        <fullName evidence="1">Uncharacterized protein</fullName>
    </submittedName>
</protein>
<keyword evidence="2" id="KW-1185">Reference proteome</keyword>
<organism evidence="1 2">
    <name type="scientific">Geosmithia morbida</name>
    <dbReference type="NCBI Taxonomy" id="1094350"/>
    <lineage>
        <taxon>Eukaryota</taxon>
        <taxon>Fungi</taxon>
        <taxon>Dikarya</taxon>
        <taxon>Ascomycota</taxon>
        <taxon>Pezizomycotina</taxon>
        <taxon>Sordariomycetes</taxon>
        <taxon>Hypocreomycetidae</taxon>
        <taxon>Hypocreales</taxon>
        <taxon>Bionectriaceae</taxon>
        <taxon>Geosmithia</taxon>
    </lineage>
</organism>
<reference evidence="1" key="1">
    <citation type="submission" date="2020-03" db="EMBL/GenBank/DDBJ databases">
        <title>Site-based positive gene gene selection in Geosmithia morbida across the United States reveals a broad range of putative effectors and factors for local host and environmental adapation.</title>
        <authorList>
            <person name="Onufrak A."/>
            <person name="Murdoch R.W."/>
            <person name="Gazis R."/>
            <person name="Huff M."/>
            <person name="Staton M."/>
            <person name="Klingeman W."/>
            <person name="Hadziabdic D."/>
        </authorList>
    </citation>
    <scope>NUCLEOTIDE SEQUENCE</scope>
    <source>
        <strain evidence="1">1262</strain>
    </source>
</reference>